<dbReference type="AlphaFoldDB" id="A0A370I4H5"/>
<proteinExistence type="predicted"/>
<dbReference type="RefSeq" id="WP_067995101.1">
    <property type="nucleotide sequence ID" value="NZ_QQBC01000006.1"/>
</dbReference>
<dbReference type="Gene3D" id="3.20.20.60">
    <property type="entry name" value="Phosphoenolpyruvate-binding domains"/>
    <property type="match status" value="1"/>
</dbReference>
<dbReference type="PANTHER" id="PTHR42905">
    <property type="entry name" value="PHOSPHOENOLPYRUVATE CARBOXYLASE"/>
    <property type="match status" value="1"/>
</dbReference>
<keyword evidence="1" id="KW-0456">Lyase</keyword>
<comment type="caution">
    <text evidence="1">The sequence shown here is derived from an EMBL/GenBank/DDBJ whole genome shotgun (WGS) entry which is preliminary data.</text>
</comment>
<dbReference type="EMBL" id="QQBC01000006">
    <property type="protein sequence ID" value="RDI65632.1"/>
    <property type="molecule type" value="Genomic_DNA"/>
</dbReference>
<reference evidence="1 2" key="1">
    <citation type="submission" date="2018-07" db="EMBL/GenBank/DDBJ databases">
        <title>Genomic Encyclopedia of Type Strains, Phase IV (KMG-IV): sequencing the most valuable type-strain genomes for metagenomic binning, comparative biology and taxonomic classification.</title>
        <authorList>
            <person name="Goeker M."/>
        </authorList>
    </citation>
    <scope>NUCLEOTIDE SEQUENCE [LARGE SCALE GENOMIC DNA]</scope>
    <source>
        <strain evidence="1 2">DSM 44290</strain>
    </source>
</reference>
<dbReference type="SUPFAM" id="SSF51621">
    <property type="entry name" value="Phosphoenolpyruvate/pyruvate domain"/>
    <property type="match status" value="1"/>
</dbReference>
<dbReference type="CDD" id="cd00377">
    <property type="entry name" value="ICL_PEPM"/>
    <property type="match status" value="1"/>
</dbReference>
<dbReference type="InterPro" id="IPR040442">
    <property type="entry name" value="Pyrv_kinase-like_dom_sf"/>
</dbReference>
<keyword evidence="2" id="KW-1185">Reference proteome</keyword>
<organism evidence="1 2">
    <name type="scientific">Nocardia pseudobrasiliensis</name>
    <dbReference type="NCBI Taxonomy" id="45979"/>
    <lineage>
        <taxon>Bacteria</taxon>
        <taxon>Bacillati</taxon>
        <taxon>Actinomycetota</taxon>
        <taxon>Actinomycetes</taxon>
        <taxon>Mycobacteriales</taxon>
        <taxon>Nocardiaceae</taxon>
        <taxon>Nocardia</taxon>
    </lineage>
</organism>
<evidence type="ECO:0000313" key="2">
    <source>
        <dbReference type="Proteomes" id="UP000254869"/>
    </source>
</evidence>
<protein>
    <submittedName>
        <fullName evidence="1">2-methylisocitrate lyase-like PEP mutase family enzyme</fullName>
    </submittedName>
</protein>
<dbReference type="STRING" id="1210086.GCA_001613105_01934"/>
<dbReference type="InterPro" id="IPR039556">
    <property type="entry name" value="ICL/PEPM"/>
</dbReference>
<dbReference type="PANTHER" id="PTHR42905:SF16">
    <property type="entry name" value="CARBOXYPHOSPHONOENOLPYRUVATE PHOSPHONOMUTASE-LIKE PROTEIN (AFU_ORTHOLOGUE AFUA_5G07230)"/>
    <property type="match status" value="1"/>
</dbReference>
<dbReference type="Proteomes" id="UP000254869">
    <property type="component" value="Unassembled WGS sequence"/>
</dbReference>
<dbReference type="Pfam" id="PF13714">
    <property type="entry name" value="PEP_mutase"/>
    <property type="match status" value="1"/>
</dbReference>
<gene>
    <name evidence="1" type="ORF">DFR76_106504</name>
</gene>
<evidence type="ECO:0000313" key="1">
    <source>
        <dbReference type="EMBL" id="RDI65632.1"/>
    </source>
</evidence>
<dbReference type="InterPro" id="IPR015813">
    <property type="entry name" value="Pyrv/PenolPyrv_kinase-like_dom"/>
</dbReference>
<accession>A0A370I4H5</accession>
<sequence>MTHFDLFRRLHHGERPLVLPNAWDFSSAAALAAAGFPAVATTSLGVSAAAGLPDASGLARDETLALARRLVRLPVPISVDIESGFSADPDEVVGLTITLAAMGVAGINLEDGRSDHTLADPTAQAELIAAIKSHAPDLFVNARTDTHWLGVDRDSTLDRARRYEKAGADGIFVPGLRHRDEITELTTAIGVPLNILALPDAPTTDDLTTLGVRRISTGGLLFRAALATTVDTARAVRDSRPIPTGLPSYAEVQSLISG</sequence>
<name>A0A370I4H5_9NOCA</name>
<dbReference type="GO" id="GO:0016829">
    <property type="term" value="F:lyase activity"/>
    <property type="evidence" value="ECO:0007669"/>
    <property type="project" value="UniProtKB-KW"/>
</dbReference>